<accession>A0ACB6F624</accession>
<dbReference type="Proteomes" id="UP000293547">
    <property type="component" value="Unassembled WGS sequence"/>
</dbReference>
<reference evidence="1 2" key="1">
    <citation type="journal article" date="2019" name="bioRxiv">
        <title>Genomics, evolutionary history and diagnostics of the Alternaria alternata species group including apple and Asian pear pathotypes.</title>
        <authorList>
            <person name="Armitage A.D."/>
            <person name="Cockerton H.M."/>
            <person name="Sreenivasaprasad S."/>
            <person name="Woodhall J.W."/>
            <person name="Lane C.R."/>
            <person name="Harrison R.J."/>
            <person name="Clarkson J.P."/>
        </authorList>
    </citation>
    <scope>NUCLEOTIDE SEQUENCE [LARGE SCALE GENOMIC DNA]</scope>
    <source>
        <strain evidence="1 2">FERA 650</strain>
    </source>
</reference>
<gene>
    <name evidence="1" type="ORF">AG0111_0g11839</name>
</gene>
<keyword evidence="2" id="KW-1185">Reference proteome</keyword>
<sequence>MADNVPNLNVEELAAYATAKSQAGVSDEEILREITQMLREDGWKEAAIGPTIEAVVKRSSVVGGKGSPRRGDSPKANQDAMAQMMQQMMRLLSPMASRLEALERSQTEGRSESSLGANTTPSLSTPVAEPAARKNKFPHPEPFDGDRPKYVAFKYKTQAKLRHEYEGAPNVAQIEYVVSRCTGRAADVLLPWAIRNQSEKSISDLWSFMDQQFDDPHQKLKALDKLSNLRQGKLSVRDYHMEFNRLEIQSGEQFGEAAKKSMFLKGLHARLQESLATVDEDLPFEQLVNKAVRTSDNLYRAGLVRARATNSPDTRAPYRKGCPARS</sequence>
<evidence type="ECO:0000313" key="2">
    <source>
        <dbReference type="Proteomes" id="UP000293547"/>
    </source>
</evidence>
<comment type="caution">
    <text evidence="1">The sequence shown here is derived from an EMBL/GenBank/DDBJ whole genome shotgun (WGS) entry which is preliminary data.</text>
</comment>
<organism evidence="1 2">
    <name type="scientific">Alternaria gaisen</name>
    <dbReference type="NCBI Taxonomy" id="167740"/>
    <lineage>
        <taxon>Eukaryota</taxon>
        <taxon>Fungi</taxon>
        <taxon>Dikarya</taxon>
        <taxon>Ascomycota</taxon>
        <taxon>Pezizomycotina</taxon>
        <taxon>Dothideomycetes</taxon>
        <taxon>Pleosporomycetidae</taxon>
        <taxon>Pleosporales</taxon>
        <taxon>Pleosporineae</taxon>
        <taxon>Pleosporaceae</taxon>
        <taxon>Alternaria</taxon>
        <taxon>Alternaria sect. Alternaria</taxon>
    </lineage>
</organism>
<proteinExistence type="predicted"/>
<protein>
    <submittedName>
        <fullName evidence="1">Uncharacterized protein</fullName>
    </submittedName>
</protein>
<dbReference type="EMBL" id="PDWZ02000015">
    <property type="protein sequence ID" value="KAB2099860.1"/>
    <property type="molecule type" value="Genomic_DNA"/>
</dbReference>
<name>A0ACB6F624_9PLEO</name>
<evidence type="ECO:0000313" key="1">
    <source>
        <dbReference type="EMBL" id="KAB2099860.1"/>
    </source>
</evidence>